<feature type="compositionally biased region" description="Basic and acidic residues" evidence="1">
    <location>
        <begin position="123"/>
        <end position="133"/>
    </location>
</feature>
<dbReference type="Proteomes" id="UP001499993">
    <property type="component" value="Unassembled WGS sequence"/>
</dbReference>
<reference evidence="4" key="1">
    <citation type="journal article" date="2019" name="Int. J. Syst. Evol. Microbiol.">
        <title>The Global Catalogue of Microorganisms (GCM) 10K type strain sequencing project: providing services to taxonomists for standard genome sequencing and annotation.</title>
        <authorList>
            <consortium name="The Broad Institute Genomics Platform"/>
            <consortium name="The Broad Institute Genome Sequencing Center for Infectious Disease"/>
            <person name="Wu L."/>
            <person name="Ma J."/>
        </authorList>
    </citation>
    <scope>NUCLEOTIDE SEQUENCE [LARGE SCALE GENOMIC DNA]</scope>
    <source>
        <strain evidence="4">JCM 18123</strain>
    </source>
</reference>
<evidence type="ECO:0000256" key="2">
    <source>
        <dbReference type="SAM" id="Phobius"/>
    </source>
</evidence>
<feature type="compositionally biased region" description="Basic residues" evidence="1">
    <location>
        <begin position="184"/>
        <end position="193"/>
    </location>
</feature>
<sequence>MDTHPEETDMPAWIWSTGILFLAVAVFATWWLVQWTRQPRTYFRAGLADPQRRRFPRWQRGRFAPQTVVEENADRGAMDTGIDHEAAAIIEGERHETTPITTDIDRETRHLLDEEVAGRPVMERDAEIHRPAPEEEAELEPEPVRQRRLAAEEHERAAMEYRRAAGARERGGAPADEPAEGRTRRGLRRSRRR</sequence>
<gene>
    <name evidence="3" type="ORF">GCM10023224_31590</name>
</gene>
<evidence type="ECO:0000313" key="3">
    <source>
        <dbReference type="EMBL" id="GAA4945949.1"/>
    </source>
</evidence>
<feature type="compositionally biased region" description="Basic and acidic residues" evidence="1">
    <location>
        <begin position="142"/>
        <end position="171"/>
    </location>
</feature>
<comment type="caution">
    <text evidence="3">The sequence shown here is derived from an EMBL/GenBank/DDBJ whole genome shotgun (WGS) entry which is preliminary data.</text>
</comment>
<keyword evidence="2" id="KW-0812">Transmembrane</keyword>
<evidence type="ECO:0000313" key="4">
    <source>
        <dbReference type="Proteomes" id="UP001499993"/>
    </source>
</evidence>
<keyword evidence="2" id="KW-0472">Membrane</keyword>
<proteinExistence type="predicted"/>
<evidence type="ECO:0000256" key="1">
    <source>
        <dbReference type="SAM" id="MobiDB-lite"/>
    </source>
</evidence>
<feature type="transmembrane region" description="Helical" evidence="2">
    <location>
        <begin position="12"/>
        <end position="33"/>
    </location>
</feature>
<keyword evidence="4" id="KW-1185">Reference proteome</keyword>
<organism evidence="3 4">
    <name type="scientific">Streptomonospora halophila</name>
    <dbReference type="NCBI Taxonomy" id="427369"/>
    <lineage>
        <taxon>Bacteria</taxon>
        <taxon>Bacillati</taxon>
        <taxon>Actinomycetota</taxon>
        <taxon>Actinomycetes</taxon>
        <taxon>Streptosporangiales</taxon>
        <taxon>Nocardiopsidaceae</taxon>
        <taxon>Streptomonospora</taxon>
    </lineage>
</organism>
<dbReference type="EMBL" id="BAABIK010000017">
    <property type="protein sequence ID" value="GAA4945949.1"/>
    <property type="molecule type" value="Genomic_DNA"/>
</dbReference>
<keyword evidence="2" id="KW-1133">Transmembrane helix</keyword>
<name>A0ABP9GJS7_9ACTN</name>
<dbReference type="RefSeq" id="WP_345557163.1">
    <property type="nucleotide sequence ID" value="NZ_BAABIK010000017.1"/>
</dbReference>
<protein>
    <submittedName>
        <fullName evidence="3">Uncharacterized protein</fullName>
    </submittedName>
</protein>
<feature type="region of interest" description="Disordered" evidence="1">
    <location>
        <begin position="123"/>
        <end position="193"/>
    </location>
</feature>
<accession>A0ABP9GJS7</accession>